<keyword evidence="3" id="KW-1185">Reference proteome</keyword>
<dbReference type="EMBL" id="FOTF01000004">
    <property type="protein sequence ID" value="SFK92810.1"/>
    <property type="molecule type" value="Genomic_DNA"/>
</dbReference>
<dbReference type="GeneID" id="97892480"/>
<feature type="transmembrane region" description="Helical" evidence="1">
    <location>
        <begin position="6"/>
        <end position="27"/>
    </location>
</feature>
<keyword evidence="1" id="KW-1133">Transmembrane helix</keyword>
<evidence type="ECO:0000256" key="1">
    <source>
        <dbReference type="SAM" id="Phobius"/>
    </source>
</evidence>
<reference evidence="2 3" key="1">
    <citation type="submission" date="2016-10" db="EMBL/GenBank/DDBJ databases">
        <authorList>
            <person name="de Groot N.N."/>
        </authorList>
    </citation>
    <scope>NUCLEOTIDE SEQUENCE [LARGE SCALE GENOMIC DNA]</scope>
    <source>
        <strain evidence="2 3">DSM 16199</strain>
    </source>
</reference>
<name>A0A1I4DJ60_9RHOB</name>
<keyword evidence="1" id="KW-0472">Membrane</keyword>
<gene>
    <name evidence="2" type="ORF">SAMN04488004_104149</name>
</gene>
<keyword evidence="1" id="KW-0812">Transmembrane</keyword>
<evidence type="ECO:0008006" key="4">
    <source>
        <dbReference type="Google" id="ProtNLM"/>
    </source>
</evidence>
<organism evidence="2 3">
    <name type="scientific">Loktanella salsilacus</name>
    <dbReference type="NCBI Taxonomy" id="195913"/>
    <lineage>
        <taxon>Bacteria</taxon>
        <taxon>Pseudomonadati</taxon>
        <taxon>Pseudomonadota</taxon>
        <taxon>Alphaproteobacteria</taxon>
        <taxon>Rhodobacterales</taxon>
        <taxon>Roseobacteraceae</taxon>
        <taxon>Loktanella</taxon>
    </lineage>
</organism>
<sequence length="89" mass="10052">MITFFKLVFFGLVGLSIIYLSLSVYSASLRRERLEKDYDADPVPGQSRDDYVETGMAAYRTSLRPKLLVLVYVVPVAIWGGIVYVINTN</sequence>
<protein>
    <recommendedName>
        <fullName evidence="4">Cation/multidrug efflux pump</fullName>
    </recommendedName>
</protein>
<evidence type="ECO:0000313" key="2">
    <source>
        <dbReference type="EMBL" id="SFK92810.1"/>
    </source>
</evidence>
<proteinExistence type="predicted"/>
<dbReference type="AlphaFoldDB" id="A0A1I4DJ60"/>
<feature type="transmembrane region" description="Helical" evidence="1">
    <location>
        <begin position="67"/>
        <end position="86"/>
    </location>
</feature>
<evidence type="ECO:0000313" key="3">
    <source>
        <dbReference type="Proteomes" id="UP000199550"/>
    </source>
</evidence>
<dbReference type="RefSeq" id="WP_245754134.1">
    <property type="nucleotide sequence ID" value="NZ_CAXIDI010000006.1"/>
</dbReference>
<accession>A0A1I4DJ60</accession>
<dbReference type="Proteomes" id="UP000199550">
    <property type="component" value="Unassembled WGS sequence"/>
</dbReference>
<dbReference type="STRING" id="195913.SAMN04488004_104149"/>